<dbReference type="GO" id="GO:0015288">
    <property type="term" value="F:porin activity"/>
    <property type="evidence" value="ECO:0007669"/>
    <property type="project" value="TreeGrafter"/>
</dbReference>
<dbReference type="OrthoDB" id="9780675at2"/>
<evidence type="ECO:0000256" key="9">
    <source>
        <dbReference type="SAM" id="MobiDB-lite"/>
    </source>
</evidence>
<keyword evidence="6" id="KW-0472">Membrane</keyword>
<dbReference type="InterPro" id="IPR051906">
    <property type="entry name" value="TolC-like"/>
</dbReference>
<dbReference type="AlphaFoldDB" id="Q30RA8"/>
<keyword evidence="11" id="KW-1185">Reference proteome</keyword>
<dbReference type="Proteomes" id="UP000002714">
    <property type="component" value="Chromosome"/>
</dbReference>
<evidence type="ECO:0000256" key="6">
    <source>
        <dbReference type="ARBA" id="ARBA00023136"/>
    </source>
</evidence>
<evidence type="ECO:0000313" key="10">
    <source>
        <dbReference type="EMBL" id="ABB44473.1"/>
    </source>
</evidence>
<dbReference type="Gene3D" id="1.20.1600.10">
    <property type="entry name" value="Outer membrane efflux proteins (OEP)"/>
    <property type="match status" value="1"/>
</dbReference>
<reference evidence="10 11" key="1">
    <citation type="journal article" date="2008" name="Appl. Environ. Microbiol.">
        <title>Genome of the epsilonproteobacterial chemolithoautotroph Sulfurimonas denitrificans.</title>
        <authorList>
            <person name="Sievert S.M."/>
            <person name="Scott K.M."/>
            <person name="Klotz M.G."/>
            <person name="Chain P.S.G."/>
            <person name="Hauser L.J."/>
            <person name="Hemp J."/>
            <person name="Huegler M."/>
            <person name="Land M."/>
            <person name="Lapidus A."/>
            <person name="Larimer F.W."/>
            <person name="Lucas S."/>
            <person name="Malfatti S.A."/>
            <person name="Meyer F."/>
            <person name="Paulsen I.T."/>
            <person name="Ren Q."/>
            <person name="Simon J."/>
            <person name="Bailey K."/>
            <person name="Diaz E."/>
            <person name="Fitzpatrick K.A."/>
            <person name="Glover B."/>
            <person name="Gwatney N."/>
            <person name="Korajkic A."/>
            <person name="Long A."/>
            <person name="Mobberley J.M."/>
            <person name="Pantry S.N."/>
            <person name="Pazder G."/>
            <person name="Peterson S."/>
            <person name="Quintanilla J.D."/>
            <person name="Sprinkle R."/>
            <person name="Stephens J."/>
            <person name="Thomas P."/>
            <person name="Vaughn R."/>
            <person name="Weber M.J."/>
            <person name="Wooten L.L."/>
        </authorList>
    </citation>
    <scope>NUCLEOTIDE SEQUENCE [LARGE SCALE GENOMIC DNA]</scope>
    <source>
        <strain evidence="11">ATCC 33889 / DSM 1251</strain>
    </source>
</reference>
<dbReference type="GO" id="GO:0009279">
    <property type="term" value="C:cell outer membrane"/>
    <property type="evidence" value="ECO:0007669"/>
    <property type="project" value="UniProtKB-SubCell"/>
</dbReference>
<dbReference type="PANTHER" id="PTHR30026">
    <property type="entry name" value="OUTER MEMBRANE PROTEIN TOLC"/>
    <property type="match status" value="1"/>
</dbReference>
<comment type="subcellular location">
    <subcellularLocation>
        <location evidence="1">Cell outer membrane</location>
    </subcellularLocation>
</comment>
<dbReference type="EMBL" id="CP000153">
    <property type="protein sequence ID" value="ABB44473.1"/>
    <property type="molecule type" value="Genomic_DNA"/>
</dbReference>
<dbReference type="GO" id="GO:0042834">
    <property type="term" value="F:peptidoglycan binding"/>
    <property type="evidence" value="ECO:0007669"/>
    <property type="project" value="InterPro"/>
</dbReference>
<dbReference type="STRING" id="326298.Suden_1195"/>
<dbReference type="Gene3D" id="3.30.70.1070">
    <property type="entry name" value="Sporulation related repeat"/>
    <property type="match status" value="2"/>
</dbReference>
<dbReference type="HOGENOM" id="CLU_315899_0_0_7"/>
<organism evidence="10 11">
    <name type="scientific">Sulfurimonas denitrificans (strain ATCC 33889 / DSM 1251)</name>
    <name type="common">Thiomicrospira denitrificans (strain ATCC 33889 / DSM 1251)</name>
    <dbReference type="NCBI Taxonomy" id="326298"/>
    <lineage>
        <taxon>Bacteria</taxon>
        <taxon>Pseudomonadati</taxon>
        <taxon>Campylobacterota</taxon>
        <taxon>Epsilonproteobacteria</taxon>
        <taxon>Campylobacterales</taxon>
        <taxon>Sulfurimonadaceae</taxon>
        <taxon>Sulfurimonas</taxon>
    </lineage>
</organism>
<dbReference type="GO" id="GO:1990281">
    <property type="term" value="C:efflux pump complex"/>
    <property type="evidence" value="ECO:0007669"/>
    <property type="project" value="TreeGrafter"/>
</dbReference>
<dbReference type="RefSeq" id="WP_011372825.1">
    <property type="nucleotide sequence ID" value="NC_007575.1"/>
</dbReference>
<evidence type="ECO:0000256" key="4">
    <source>
        <dbReference type="ARBA" id="ARBA00022452"/>
    </source>
</evidence>
<feature type="compositionally biased region" description="Basic and acidic residues" evidence="9">
    <location>
        <begin position="114"/>
        <end position="124"/>
    </location>
</feature>
<name>Q30RA8_SULDN</name>
<dbReference type="InterPro" id="IPR036680">
    <property type="entry name" value="SPOR-like_sf"/>
</dbReference>
<evidence type="ECO:0000256" key="2">
    <source>
        <dbReference type="ARBA" id="ARBA00007613"/>
    </source>
</evidence>
<dbReference type="InterPro" id="IPR003423">
    <property type="entry name" value="OMP_efflux"/>
</dbReference>
<dbReference type="eggNOG" id="COG1538">
    <property type="taxonomic scope" value="Bacteria"/>
</dbReference>
<evidence type="ECO:0000256" key="7">
    <source>
        <dbReference type="ARBA" id="ARBA00023237"/>
    </source>
</evidence>
<feature type="coiled-coil region" evidence="8">
    <location>
        <begin position="301"/>
        <end position="360"/>
    </location>
</feature>
<accession>Q30RA8</accession>
<keyword evidence="8" id="KW-0175">Coiled coil</keyword>
<dbReference type="GO" id="GO:0015562">
    <property type="term" value="F:efflux transmembrane transporter activity"/>
    <property type="evidence" value="ECO:0007669"/>
    <property type="project" value="InterPro"/>
</dbReference>
<comment type="similarity">
    <text evidence="2">Belongs to the outer membrane factor (OMF) (TC 1.B.17) family.</text>
</comment>
<evidence type="ECO:0000256" key="1">
    <source>
        <dbReference type="ARBA" id="ARBA00004442"/>
    </source>
</evidence>
<evidence type="ECO:0000313" key="11">
    <source>
        <dbReference type="Proteomes" id="UP000002714"/>
    </source>
</evidence>
<keyword evidence="4" id="KW-1134">Transmembrane beta strand</keyword>
<feature type="compositionally biased region" description="Polar residues" evidence="9">
    <location>
        <begin position="127"/>
        <end position="137"/>
    </location>
</feature>
<keyword evidence="3" id="KW-0813">Transport</keyword>
<protein>
    <submittedName>
        <fullName evidence="10">Outer membrane efflux protein</fullName>
    </submittedName>
</protein>
<evidence type="ECO:0000256" key="3">
    <source>
        <dbReference type="ARBA" id="ARBA00022448"/>
    </source>
</evidence>
<sequence length="924" mass="105305">MKKAFVLIFFIFSFVSYSKEIKKSELNTDLIAIKIGSFNSLDNALDNVKAISDKYDILTLKGNDYNQYVVNITPESYNTTLADVKKNHPDAFKTDKLSFKTDGIILGSTAEDSTETKKESDKPATDNLANNRTTPKSEEISLNLSTIDESLLKKSNKEVKSEQDLSNSVQNIIKIDIPKESENSQLYEIKNIINVDVKKPKVLAPQDKKVDLIDVVLQTISASHKVLSSREKMVQAKRNIDIAFANYYPSVDAIYTLGKTERRPGDKENGALNKVKYYGDEIYSLKVTQNVYAGGETQNSVEQLRANYLVAKVDFERLLEEESIKAINSYIDVVFSRDALEANKKNIEELETILEIVKIKYDAGALSIGELSNIEASVSNAKSQLSRTTSRYTNALEYFKFIAGESFKDMYPYEKVTQVTLRDFDALLESSLKCNNTLRSFEYDILSSKHNLKKLKSPFRPKVDLVAGIDKVADKEYFENVEDSYYAKMVLSYNLFNGGRDEAEYLKAYSVLKEKSYDKEAEIRKVKWSLEKFYTSITSLQNNMSNVESEVNASRSMVASYWESFKHGEQDLYILLQAQRQLNTAELDFIQTQQDSMKDYFEILRLLGDLLNYFGMDINDDAFLDMAKANYRAKNNIIGNTKKDDAKAEPKIAVIKESAIVKEEVKKDIKEEKTQEETATNDERVTKEDSSLETLLSFNESFLLQNPSSYTIVISKLKSPVDALKVISELSAEDKSFMYEFFQNKKVKTNIAYGIFNSIEEAKESMNSELSEFTDLTIESVGKVQNDFRDYFKLSFLNADEVIKVKTKKEAKETKVAEIPFTTNELFKKEFLSAPKEFFTINITTLSSMEIAGRVVKDANIDQRSFAFAFGKDSRWIKLMMGVYATYDEAKEALNALGDIKTKYNPVIEKIALKQELYEKFNKQ</sequence>
<evidence type="ECO:0000256" key="5">
    <source>
        <dbReference type="ARBA" id="ARBA00022692"/>
    </source>
</evidence>
<dbReference type="Pfam" id="PF02321">
    <property type="entry name" value="OEP"/>
    <property type="match status" value="2"/>
</dbReference>
<dbReference type="SUPFAM" id="SSF56954">
    <property type="entry name" value="Outer membrane efflux proteins (OEP)"/>
    <property type="match status" value="1"/>
</dbReference>
<evidence type="ECO:0000256" key="8">
    <source>
        <dbReference type="SAM" id="Coils"/>
    </source>
</evidence>
<dbReference type="PANTHER" id="PTHR30026:SF20">
    <property type="entry name" value="OUTER MEMBRANE PROTEIN TOLC"/>
    <property type="match status" value="1"/>
</dbReference>
<feature type="region of interest" description="Disordered" evidence="9">
    <location>
        <begin position="110"/>
        <end position="137"/>
    </location>
</feature>
<dbReference type="KEGG" id="tdn:Suden_1195"/>
<keyword evidence="5" id="KW-0812">Transmembrane</keyword>
<gene>
    <name evidence="10" type="ordered locus">Suden_1195</name>
</gene>
<keyword evidence="7" id="KW-0998">Cell outer membrane</keyword>
<proteinExistence type="inferred from homology"/>